<name>A0A172WFY0_9EURY</name>
<dbReference type="Gene3D" id="3.40.50.150">
    <property type="entry name" value="Vaccinia Virus protein VP39"/>
    <property type="match status" value="1"/>
</dbReference>
<dbReference type="RefSeq" id="WP_068664968.1">
    <property type="nucleotide sequence ID" value="NZ_CP015520.1"/>
</dbReference>
<evidence type="ECO:0000313" key="2">
    <source>
        <dbReference type="Proteomes" id="UP000076969"/>
    </source>
</evidence>
<sequence>MNLQVLLQELEQKFGKYTTIEYILPSIVFYSVAAEYLNSFSLDRTKVRVLDVGSSYGYGVYTMSKLCPSCILTGVDISKTAVSVATDVLKSENTSFEVVDMVDTKQVLQFIKKYGKFDAITCFEVFEHILPNKSRMLLKNLNLLLKDSGFLFISTPNQVVYDVFAFTKDHINEVTLDKFLDALREYFNILEVYGSDLHPKLMISLFWNLGLVARQKNKKVSMPRYKKFLRKLLRTIFEPSEFYLSILKQTNYSSYLLKKLDTYKLNQKPENSSLIFVIAKKK</sequence>
<dbReference type="PANTHER" id="PTHR43861:SF6">
    <property type="entry name" value="METHYLTRANSFERASE TYPE 11"/>
    <property type="match status" value="1"/>
</dbReference>
<keyword evidence="2" id="KW-1185">Reference proteome</keyword>
<dbReference type="Proteomes" id="UP000076969">
    <property type="component" value="Chromosome"/>
</dbReference>
<organism evidence="1 2">
    <name type="scientific">Thermococcus piezophilus</name>
    <dbReference type="NCBI Taxonomy" id="1712654"/>
    <lineage>
        <taxon>Archaea</taxon>
        <taxon>Methanobacteriati</taxon>
        <taxon>Methanobacteriota</taxon>
        <taxon>Thermococci</taxon>
        <taxon>Thermococcales</taxon>
        <taxon>Thermococcaceae</taxon>
        <taxon>Thermococcus</taxon>
    </lineage>
</organism>
<gene>
    <name evidence="1" type="ORF">A7C91_03560</name>
</gene>
<dbReference type="InterPro" id="IPR029063">
    <property type="entry name" value="SAM-dependent_MTases_sf"/>
</dbReference>
<dbReference type="OrthoDB" id="1018at2157"/>
<reference evidence="2" key="1">
    <citation type="journal article" date="2016" name="Syst. Appl. Microbiol.">
        <title>Thermococcus piezophilus sp. nov., a novel hyperthermophilic and piezophilic archaeon with a broad pressure range for growth, isolated from a deepest hydrothermal vent at the Mid-Cayman Rise.</title>
        <authorList>
            <person name="Dalmasso C."/>
            <person name="Oger P."/>
            <person name="Selva G."/>
            <person name="Courtine D."/>
            <person name="L'Haridon S."/>
            <person name="Garlaschelli A."/>
            <person name="Roussel E."/>
            <person name="Miyazaki J."/>
            <person name="Reveillaud J."/>
            <person name="Jebbar M."/>
            <person name="Takai K."/>
            <person name="Maignien L."/>
            <person name="Alain K."/>
        </authorList>
    </citation>
    <scope>NUCLEOTIDE SEQUENCE [LARGE SCALE GENOMIC DNA]</scope>
    <source>
        <strain evidence="2">CDGS</strain>
    </source>
</reference>
<evidence type="ECO:0000313" key="1">
    <source>
        <dbReference type="EMBL" id="ANF22354.1"/>
    </source>
</evidence>
<dbReference type="CDD" id="cd02440">
    <property type="entry name" value="AdoMet_MTases"/>
    <property type="match status" value="1"/>
</dbReference>
<dbReference type="GeneID" id="28495240"/>
<dbReference type="KEGG" id="tpie:A7C91_03560"/>
<dbReference type="STRING" id="1712654.A7C91_03560"/>
<accession>A0A172WFY0</accession>
<dbReference type="Pfam" id="PF13489">
    <property type="entry name" value="Methyltransf_23"/>
    <property type="match status" value="1"/>
</dbReference>
<dbReference type="EMBL" id="CP015520">
    <property type="protein sequence ID" value="ANF22354.1"/>
    <property type="molecule type" value="Genomic_DNA"/>
</dbReference>
<dbReference type="AlphaFoldDB" id="A0A172WFY0"/>
<dbReference type="SUPFAM" id="SSF53335">
    <property type="entry name" value="S-adenosyl-L-methionine-dependent methyltransferases"/>
    <property type="match status" value="1"/>
</dbReference>
<protein>
    <submittedName>
        <fullName evidence="1">Uncharacterized protein</fullName>
    </submittedName>
</protein>
<proteinExistence type="predicted"/>
<dbReference type="PANTHER" id="PTHR43861">
    <property type="entry name" value="TRANS-ACONITATE 2-METHYLTRANSFERASE-RELATED"/>
    <property type="match status" value="1"/>
</dbReference>